<reference evidence="3" key="1">
    <citation type="journal article" date="2019" name="Int. J. Syst. Evol. Microbiol.">
        <title>The Global Catalogue of Microorganisms (GCM) 10K type strain sequencing project: providing services to taxonomists for standard genome sequencing and annotation.</title>
        <authorList>
            <consortium name="The Broad Institute Genomics Platform"/>
            <consortium name="The Broad Institute Genome Sequencing Center for Infectious Disease"/>
            <person name="Wu L."/>
            <person name="Ma J."/>
        </authorList>
    </citation>
    <scope>NUCLEOTIDE SEQUENCE [LARGE SCALE GENOMIC DNA]</scope>
    <source>
        <strain evidence="3">JCM 15134</strain>
    </source>
</reference>
<dbReference type="EMBL" id="BAAAET010000001">
    <property type="protein sequence ID" value="GAA0681245.1"/>
    <property type="molecule type" value="Genomic_DNA"/>
</dbReference>
<comment type="caution">
    <text evidence="2">The sequence shown here is derived from an EMBL/GenBank/DDBJ whole genome shotgun (WGS) entry which is preliminary data.</text>
</comment>
<keyword evidence="3" id="KW-1185">Reference proteome</keyword>
<proteinExistence type="predicted"/>
<dbReference type="InterPro" id="IPR021253">
    <property type="entry name" value="ZrgA-like"/>
</dbReference>
<dbReference type="Pfam" id="PF10986">
    <property type="entry name" value="ZrgA"/>
    <property type="match status" value="1"/>
</dbReference>
<protein>
    <submittedName>
        <fullName evidence="2">DUF2796 domain-containing protein</fullName>
    </submittedName>
</protein>
<organism evidence="2 3">
    <name type="scientific">Marinobacterium maritimum</name>
    <dbReference type="NCBI Taxonomy" id="500162"/>
    <lineage>
        <taxon>Bacteria</taxon>
        <taxon>Pseudomonadati</taxon>
        <taxon>Pseudomonadota</taxon>
        <taxon>Gammaproteobacteria</taxon>
        <taxon>Oceanospirillales</taxon>
        <taxon>Oceanospirillaceae</taxon>
        <taxon>Marinobacterium</taxon>
    </lineage>
</organism>
<name>A0ABP3T7S5_9GAMM</name>
<evidence type="ECO:0000256" key="1">
    <source>
        <dbReference type="SAM" id="SignalP"/>
    </source>
</evidence>
<dbReference type="Proteomes" id="UP001499915">
    <property type="component" value="Unassembled WGS sequence"/>
</dbReference>
<accession>A0ABP3T7S5</accession>
<keyword evidence="1" id="KW-0732">Signal</keyword>
<sequence>MRLPLRILLTALLPIQNLMAAGVHQHGAAQLDMVIEPPLMAISFSSPLANLTGFEHRPSSDAEQQSWDDTLAQLQRAEELIQLSAEADCSLSRVDLHLPFTAKSRIQSNEHEHEHEHEHAHDDVSQNSHADLMAEYQYLCANSPALKVLQLPLMQRFPAIELLEVQMVTPSGQHQRTLTAKQTGLQLP</sequence>
<dbReference type="RefSeq" id="WP_343800986.1">
    <property type="nucleotide sequence ID" value="NZ_BAAAET010000001.1"/>
</dbReference>
<evidence type="ECO:0000313" key="2">
    <source>
        <dbReference type="EMBL" id="GAA0681245.1"/>
    </source>
</evidence>
<gene>
    <name evidence="2" type="ORF">GCM10009104_02260</name>
</gene>
<feature type="chain" id="PRO_5045082602" evidence="1">
    <location>
        <begin position="21"/>
        <end position="188"/>
    </location>
</feature>
<feature type="signal peptide" evidence="1">
    <location>
        <begin position="1"/>
        <end position="20"/>
    </location>
</feature>
<evidence type="ECO:0000313" key="3">
    <source>
        <dbReference type="Proteomes" id="UP001499915"/>
    </source>
</evidence>